<dbReference type="EMBL" id="VFOM01000001">
    <property type="protein sequence ID" value="TQL47119.1"/>
    <property type="molecule type" value="Genomic_DNA"/>
</dbReference>
<dbReference type="CDD" id="cd13225">
    <property type="entry name" value="PH-like_bacteria"/>
    <property type="match status" value="1"/>
</dbReference>
<dbReference type="PANTHER" id="PTHR35796:SF3">
    <property type="entry name" value="BHLH DOMAIN-CONTAINING PROTEIN"/>
    <property type="match status" value="1"/>
</dbReference>
<keyword evidence="3" id="KW-1185">Reference proteome</keyword>
<proteinExistence type="predicted"/>
<name>A0A542YGB7_9MICO</name>
<evidence type="ECO:0000313" key="3">
    <source>
        <dbReference type="Proteomes" id="UP000317998"/>
    </source>
</evidence>
<dbReference type="InterPro" id="IPR012544">
    <property type="entry name" value="PHb"/>
</dbReference>
<dbReference type="Proteomes" id="UP000317998">
    <property type="component" value="Unassembled WGS sequence"/>
</dbReference>
<organism evidence="2 3">
    <name type="scientific">Homoserinimonas aerilata</name>
    <dbReference type="NCBI Taxonomy" id="1162970"/>
    <lineage>
        <taxon>Bacteria</taxon>
        <taxon>Bacillati</taxon>
        <taxon>Actinomycetota</taxon>
        <taxon>Actinomycetes</taxon>
        <taxon>Micrococcales</taxon>
        <taxon>Microbacteriaceae</taxon>
        <taxon>Homoserinimonas</taxon>
    </lineage>
</organism>
<dbReference type="AlphaFoldDB" id="A0A542YGB7"/>
<gene>
    <name evidence="2" type="ORF">FB562_0166</name>
</gene>
<feature type="domain" description="Bacterial Pleckstrin homology" evidence="1">
    <location>
        <begin position="23"/>
        <end position="139"/>
    </location>
</feature>
<dbReference type="Pfam" id="PF08000">
    <property type="entry name" value="bPH_1"/>
    <property type="match status" value="1"/>
</dbReference>
<dbReference type="Gene3D" id="2.30.29.50">
    <property type="entry name" value="Bacterial Pleckstrin homology domain"/>
    <property type="match status" value="1"/>
</dbReference>
<accession>A0A542YGB7</accession>
<protein>
    <submittedName>
        <fullName evidence="2">PH (Pleckstrin Homology) domain-containing protein</fullName>
    </submittedName>
</protein>
<dbReference type="SUPFAM" id="SSF50729">
    <property type="entry name" value="PH domain-like"/>
    <property type="match status" value="1"/>
</dbReference>
<evidence type="ECO:0000259" key="1">
    <source>
        <dbReference type="Pfam" id="PF08000"/>
    </source>
</evidence>
<reference evidence="2 3" key="1">
    <citation type="submission" date="2019-06" db="EMBL/GenBank/DDBJ databases">
        <title>Sequencing the genomes of 1000 actinobacteria strains.</title>
        <authorList>
            <person name="Klenk H.-P."/>
        </authorList>
    </citation>
    <scope>NUCLEOTIDE SEQUENCE [LARGE SCALE GENOMIC DNA]</scope>
    <source>
        <strain evidence="2 3">DSM 26477</strain>
    </source>
</reference>
<sequence>MGGPYDDFTRLSETQEFPLIDFQNGSFVKLSPANVNEGLALVEPMLIDGETIFAAFRGIRDQVIFTNKRVIAVNVQGLTGKKKDFTSLPYSKIQAFSVETAGTFDLDSEMELWFSGLGKVRFEFKGNFDIRSFNKLIGGYIL</sequence>
<dbReference type="InterPro" id="IPR037063">
    <property type="entry name" value="PHb_sf"/>
</dbReference>
<evidence type="ECO:0000313" key="2">
    <source>
        <dbReference type="EMBL" id="TQL47119.1"/>
    </source>
</evidence>
<comment type="caution">
    <text evidence="2">The sequence shown here is derived from an EMBL/GenBank/DDBJ whole genome shotgun (WGS) entry which is preliminary data.</text>
</comment>
<dbReference type="PANTHER" id="PTHR35796">
    <property type="entry name" value="HYPOTHETICAL CYTOSOLIC PROTEIN"/>
    <property type="match status" value="1"/>
</dbReference>